<feature type="compositionally biased region" description="Basic and acidic residues" evidence="1">
    <location>
        <begin position="37"/>
        <end position="55"/>
    </location>
</feature>
<feature type="region of interest" description="Disordered" evidence="1">
    <location>
        <begin position="75"/>
        <end position="94"/>
    </location>
</feature>
<reference evidence="2" key="1">
    <citation type="submission" date="2012-09" db="EMBL/GenBank/DDBJ databases">
        <authorList>
            <person name="Martin A.A."/>
        </authorList>
    </citation>
    <scope>NUCLEOTIDE SEQUENCE</scope>
</reference>
<keyword evidence="2" id="KW-1185">Reference proteome</keyword>
<proteinExistence type="predicted"/>
<dbReference type="WBParaSite" id="ACAC_0000649801-mRNA-1">
    <property type="protein sequence ID" value="ACAC_0000649801-mRNA-1"/>
    <property type="gene ID" value="ACAC_0000649801"/>
</dbReference>
<evidence type="ECO:0000313" key="2">
    <source>
        <dbReference type="Proteomes" id="UP000035642"/>
    </source>
</evidence>
<organism evidence="2 3">
    <name type="scientific">Angiostrongylus cantonensis</name>
    <name type="common">Rat lungworm</name>
    <dbReference type="NCBI Taxonomy" id="6313"/>
    <lineage>
        <taxon>Eukaryota</taxon>
        <taxon>Metazoa</taxon>
        <taxon>Ecdysozoa</taxon>
        <taxon>Nematoda</taxon>
        <taxon>Chromadorea</taxon>
        <taxon>Rhabditida</taxon>
        <taxon>Rhabditina</taxon>
        <taxon>Rhabditomorpha</taxon>
        <taxon>Strongyloidea</taxon>
        <taxon>Metastrongylidae</taxon>
        <taxon>Angiostrongylus</taxon>
    </lineage>
</organism>
<name>A0A0K0D8V3_ANGCA</name>
<evidence type="ECO:0000313" key="3">
    <source>
        <dbReference type="WBParaSite" id="ACAC_0000649801-mRNA-1"/>
    </source>
</evidence>
<protein>
    <submittedName>
        <fullName evidence="3">Uncharacterized protein</fullName>
    </submittedName>
</protein>
<dbReference type="Proteomes" id="UP000035642">
    <property type="component" value="Unassembled WGS sequence"/>
</dbReference>
<accession>A0A0K0D8V3</accession>
<evidence type="ECO:0000256" key="1">
    <source>
        <dbReference type="SAM" id="MobiDB-lite"/>
    </source>
</evidence>
<dbReference type="AlphaFoldDB" id="A0A0K0D8V3"/>
<sequence length="108" mass="12472">MVTICTYNARTLATEYVHYRRLAHASKNDKVRRHRLGRDETRVPDRRLAHASKNDKVRRHRPGRDETTTLSMTLEGTTPSAWPRRHDATHSTPSMTLEKNCLHATVEA</sequence>
<reference evidence="3" key="2">
    <citation type="submission" date="2017-02" db="UniProtKB">
        <authorList>
            <consortium name="WormBaseParasite"/>
        </authorList>
    </citation>
    <scope>IDENTIFICATION</scope>
</reference>
<feature type="compositionally biased region" description="Basic residues" evidence="1">
    <location>
        <begin position="27"/>
        <end position="36"/>
    </location>
</feature>
<feature type="region of interest" description="Disordered" evidence="1">
    <location>
        <begin position="27"/>
        <end position="69"/>
    </location>
</feature>